<evidence type="ECO:0000313" key="3">
    <source>
        <dbReference type="Proteomes" id="UP000324800"/>
    </source>
</evidence>
<organism evidence="2 3">
    <name type="scientific">Streblomastix strix</name>
    <dbReference type="NCBI Taxonomy" id="222440"/>
    <lineage>
        <taxon>Eukaryota</taxon>
        <taxon>Metamonada</taxon>
        <taxon>Preaxostyla</taxon>
        <taxon>Oxymonadida</taxon>
        <taxon>Streblomastigidae</taxon>
        <taxon>Streblomastix</taxon>
    </lineage>
</organism>
<feature type="compositionally biased region" description="Acidic residues" evidence="1">
    <location>
        <begin position="17"/>
        <end position="36"/>
    </location>
</feature>
<evidence type="ECO:0000256" key="1">
    <source>
        <dbReference type="SAM" id="MobiDB-lite"/>
    </source>
</evidence>
<name>A0A5J4RVT0_9EUKA</name>
<feature type="non-terminal residue" evidence="2">
    <location>
        <position position="1"/>
    </location>
</feature>
<protein>
    <submittedName>
        <fullName evidence="2">Uncharacterized protein</fullName>
    </submittedName>
</protein>
<evidence type="ECO:0000313" key="2">
    <source>
        <dbReference type="EMBL" id="KAA6337290.1"/>
    </source>
</evidence>
<feature type="region of interest" description="Disordered" evidence="1">
    <location>
        <begin position="17"/>
        <end position="145"/>
    </location>
</feature>
<accession>A0A5J4RVT0</accession>
<comment type="caution">
    <text evidence="2">The sequence shown here is derived from an EMBL/GenBank/DDBJ whole genome shotgun (WGS) entry which is preliminary data.</text>
</comment>
<dbReference type="EMBL" id="SNRW01041449">
    <property type="protein sequence ID" value="KAA6337290.1"/>
    <property type="molecule type" value="Genomic_DNA"/>
</dbReference>
<reference evidence="2 3" key="1">
    <citation type="submission" date="2019-03" db="EMBL/GenBank/DDBJ databases">
        <title>Single cell metagenomics reveals metabolic interactions within the superorganism composed of flagellate Streblomastix strix and complex community of Bacteroidetes bacteria on its surface.</title>
        <authorList>
            <person name="Treitli S.C."/>
            <person name="Kolisko M."/>
            <person name="Husnik F."/>
            <person name="Keeling P."/>
            <person name="Hampl V."/>
        </authorList>
    </citation>
    <scope>NUCLEOTIDE SEQUENCE [LARGE SCALE GENOMIC DNA]</scope>
    <source>
        <strain evidence="2">ST1C</strain>
    </source>
</reference>
<proteinExistence type="predicted"/>
<feature type="compositionally biased region" description="Acidic residues" evidence="1">
    <location>
        <begin position="115"/>
        <end position="128"/>
    </location>
</feature>
<feature type="compositionally biased region" description="Basic and acidic residues" evidence="1">
    <location>
        <begin position="88"/>
        <end position="100"/>
    </location>
</feature>
<dbReference type="AlphaFoldDB" id="A0A5J4RVT0"/>
<dbReference type="Proteomes" id="UP000324800">
    <property type="component" value="Unassembled WGS sequence"/>
</dbReference>
<feature type="compositionally biased region" description="Low complexity" evidence="1">
    <location>
        <begin position="68"/>
        <end position="87"/>
    </location>
</feature>
<gene>
    <name evidence="2" type="ORF">EZS28_052803</name>
</gene>
<sequence length="145" mass="16306">QKLVLKRLRRIEEDLDEEDNGIIGDEDDELDDEIDADMGGLRSSVDIYGIDKSSQQRRQKSKQKRLEQSQLSSDSSGAGLGLDQSSSKLERNKQQRQKKDVMKKKSPLNQKYGSDDEGDDDDDEDESSESSQSTQNSILPPDNEA</sequence>